<dbReference type="Proteomes" id="UP000465778">
    <property type="component" value="Unassembled WGS sequence"/>
</dbReference>
<sequence length="39" mass="4553">MNEIILHPALQCESLCKTKLFYQFFSGLYSEKPDCLTIK</sequence>
<organism evidence="1 2">
    <name type="scientific">Cytobacillus firmus</name>
    <name type="common">Bacillus firmus</name>
    <dbReference type="NCBI Taxonomy" id="1399"/>
    <lineage>
        <taxon>Bacteria</taxon>
        <taxon>Bacillati</taxon>
        <taxon>Bacillota</taxon>
        <taxon>Bacilli</taxon>
        <taxon>Bacillales</taxon>
        <taxon>Bacillaceae</taxon>
        <taxon>Cytobacillus</taxon>
    </lineage>
</organism>
<dbReference type="AlphaFoldDB" id="A0A800NA42"/>
<accession>A0A800NA42</accession>
<gene>
    <name evidence="1" type="ORF">KIS1582_2681</name>
</gene>
<proteinExistence type="predicted"/>
<dbReference type="EMBL" id="VDEM01000029">
    <property type="protein sequence ID" value="KAF0823522.1"/>
    <property type="molecule type" value="Genomic_DNA"/>
</dbReference>
<comment type="caution">
    <text evidence="1">The sequence shown here is derived from an EMBL/GenBank/DDBJ whole genome shotgun (WGS) entry which is preliminary data.</text>
</comment>
<name>A0A800NA42_CYTFI</name>
<protein>
    <submittedName>
        <fullName evidence="1">Uncharacterized protein</fullName>
    </submittedName>
</protein>
<reference evidence="1 2" key="1">
    <citation type="journal article" date="2020" name="G3 (Bethesda)">
        <title>Whole Genome Sequencing and Comparative Genomics of Two Nematicidal Bacillus Strains Reveals a Wide Range of Possible Virulence Factors.</title>
        <authorList>
            <person name="Susic N."/>
            <person name="Janezic S."/>
            <person name="Rupnik M."/>
            <person name="Geric Stare B."/>
        </authorList>
    </citation>
    <scope>NUCLEOTIDE SEQUENCE [LARGE SCALE GENOMIC DNA]</scope>
    <source>
        <strain evidence="1 2">I-1582</strain>
    </source>
</reference>
<evidence type="ECO:0000313" key="2">
    <source>
        <dbReference type="Proteomes" id="UP000465778"/>
    </source>
</evidence>
<evidence type="ECO:0000313" key="1">
    <source>
        <dbReference type="EMBL" id="KAF0823522.1"/>
    </source>
</evidence>